<organism evidence="1">
    <name type="scientific">Picea sitchensis</name>
    <name type="common">Sitka spruce</name>
    <name type="synonym">Pinus sitchensis</name>
    <dbReference type="NCBI Taxonomy" id="3332"/>
    <lineage>
        <taxon>Eukaryota</taxon>
        <taxon>Viridiplantae</taxon>
        <taxon>Streptophyta</taxon>
        <taxon>Embryophyta</taxon>
        <taxon>Tracheophyta</taxon>
        <taxon>Spermatophyta</taxon>
        <taxon>Pinopsida</taxon>
        <taxon>Pinidae</taxon>
        <taxon>Conifers I</taxon>
        <taxon>Pinales</taxon>
        <taxon>Pinaceae</taxon>
        <taxon>Picea</taxon>
    </lineage>
</organism>
<name>B8LNT7_PICSI</name>
<accession>B8LNT7</accession>
<reference evidence="1" key="1">
    <citation type="submission" date="2007-06" db="EMBL/GenBank/DDBJ databases">
        <title>Full length cDNA sequences from Sitka Spruce (Picea sitchensis).</title>
        <authorList>
            <person name="Ralph S.G."/>
            <person name="Chun H.E."/>
            <person name="Liao N."/>
            <person name="Ali J."/>
            <person name="Reid K."/>
            <person name="Kolosova N."/>
            <person name="Cooper N."/>
            <person name="Cullis C."/>
            <person name="Jancsik S."/>
            <person name="Moore R."/>
            <person name="Mayo M."/>
            <person name="Wagner S."/>
            <person name="Holt R.A."/>
            <person name="Jones S.J.M."/>
            <person name="Marra M.A."/>
            <person name="Ritland C.E."/>
            <person name="Ritland K."/>
            <person name="Bohlmann J."/>
        </authorList>
    </citation>
    <scope>NUCLEOTIDE SEQUENCE</scope>
    <source>
        <tissue evidence="1">Green portion of the leader tissue</tissue>
    </source>
</reference>
<dbReference type="AlphaFoldDB" id="B8LNT7"/>
<evidence type="ECO:0000313" key="1">
    <source>
        <dbReference type="EMBL" id="ABR17317.1"/>
    </source>
</evidence>
<sequence>MGNHLGRAKSSISTTATKVIRWDDGGIEEFKEAIKVGELMVDNPQKFVCDFRDLQAGRRITALRAEEDLALGGVYLLLPMQKYLRCVLSPSDMASINLLSLQCNSGCRKLPCNSRIFPAVCTGNLSDFSSMNDSAERSDQLQVKSTDRFMVPKLELDEDEDWPTRFGFVLSHHKLRGFRSWKPALETISESPRVYKP</sequence>
<dbReference type="PANTHER" id="PTHR33052">
    <property type="entry name" value="DUF4228 DOMAIN PROTEIN-RELATED"/>
    <property type="match status" value="1"/>
</dbReference>
<protein>
    <submittedName>
        <fullName evidence="1">Uncharacterized protein</fullName>
    </submittedName>
</protein>
<proteinExistence type="evidence at transcript level"/>
<dbReference type="Pfam" id="PF14009">
    <property type="entry name" value="PADRE"/>
    <property type="match status" value="1"/>
</dbReference>
<dbReference type="EMBL" id="EF677495">
    <property type="protein sequence ID" value="ABR17317.1"/>
    <property type="molecule type" value="mRNA"/>
</dbReference>
<dbReference type="InterPro" id="IPR025322">
    <property type="entry name" value="PADRE_dom"/>
</dbReference>